<dbReference type="InterPro" id="IPR011029">
    <property type="entry name" value="DEATH-like_dom_sf"/>
</dbReference>
<organism evidence="2 3">
    <name type="scientific">Mytilus edulis</name>
    <name type="common">Blue mussel</name>
    <dbReference type="NCBI Taxonomy" id="6550"/>
    <lineage>
        <taxon>Eukaryota</taxon>
        <taxon>Metazoa</taxon>
        <taxon>Spiralia</taxon>
        <taxon>Lophotrochozoa</taxon>
        <taxon>Mollusca</taxon>
        <taxon>Bivalvia</taxon>
        <taxon>Autobranchia</taxon>
        <taxon>Pteriomorphia</taxon>
        <taxon>Mytilida</taxon>
        <taxon>Mytiloidea</taxon>
        <taxon>Mytilidae</taxon>
        <taxon>Mytilinae</taxon>
        <taxon>Mytilus</taxon>
    </lineage>
</organism>
<dbReference type="InterPro" id="IPR014729">
    <property type="entry name" value="Rossmann-like_a/b/a_fold"/>
</dbReference>
<dbReference type="InterPro" id="IPR012340">
    <property type="entry name" value="NA-bd_OB-fold"/>
</dbReference>
<reference evidence="2" key="1">
    <citation type="submission" date="2021-03" db="EMBL/GenBank/DDBJ databases">
        <authorList>
            <person name="Bekaert M."/>
        </authorList>
    </citation>
    <scope>NUCLEOTIDE SEQUENCE</scope>
</reference>
<dbReference type="InterPro" id="IPR000488">
    <property type="entry name" value="Death_dom"/>
</dbReference>
<accession>A0A8S3V6A7</accession>
<name>A0A8S3V6A7_MYTED</name>
<protein>
    <recommendedName>
        <fullName evidence="1">Death domain-containing protein</fullName>
    </recommendedName>
</protein>
<evidence type="ECO:0000313" key="2">
    <source>
        <dbReference type="EMBL" id="CAG2250188.1"/>
    </source>
</evidence>
<dbReference type="GO" id="GO:0007165">
    <property type="term" value="P:signal transduction"/>
    <property type="evidence" value="ECO:0007669"/>
    <property type="project" value="InterPro"/>
</dbReference>
<dbReference type="OrthoDB" id="6079224at2759"/>
<dbReference type="AlphaFoldDB" id="A0A8S3V6A7"/>
<gene>
    <name evidence="2" type="ORF">MEDL_61912</name>
</gene>
<evidence type="ECO:0000259" key="1">
    <source>
        <dbReference type="PROSITE" id="PS50017"/>
    </source>
</evidence>
<dbReference type="EMBL" id="CAJPWZ010003044">
    <property type="protein sequence ID" value="CAG2250188.1"/>
    <property type="molecule type" value="Genomic_DNA"/>
</dbReference>
<dbReference type="Gene3D" id="2.40.50.140">
    <property type="entry name" value="Nucleic acid-binding proteins"/>
    <property type="match status" value="1"/>
</dbReference>
<dbReference type="PANTHER" id="PTHR46989">
    <property type="entry name" value="USP DOMAIN-CONTAINING PROTEIN"/>
    <property type="match status" value="1"/>
</dbReference>
<comment type="caution">
    <text evidence="2">The sequence shown here is derived from an EMBL/GenBank/DDBJ whole genome shotgun (WGS) entry which is preliminary data.</text>
</comment>
<dbReference type="Gene3D" id="1.10.533.10">
    <property type="entry name" value="Death Domain, Fas"/>
    <property type="match status" value="1"/>
</dbReference>
<sequence>MGGKNVVIAMDGSEHSKFAFKWFVDNCRNEDDHIYIVHAVEMHIPSQKFMSSYAFDPDVLASMLKKEKERVTQELQQYGTLLKESGVNGTVKSVHTANPGEGIVKSATELDAALIVTGTRGLGNIRRTLIGMIEEAKTGGKNAVIAMDGSEYSKFAFKWYIDNCRKADDNVYLIHPVEMTPIFSTQLLSCRGARKILKKEKDRVTQELQQFSQLLTEYGVPGTVKSVHTSNPGEGIIKIAAELDAAIIVTGNRGLDPLFKYVLYKHVNVMLYALFIKPDKRQGMPDTVFSDFLLSRIAEHLLDDWVPVLMQLGVQYSCIKMIEKAYPNDLYRQALEGLMRWRKSIPRKGGTHNATNELATALEEKGRTNMSSSTEHNHYHQEERVFKATEDVYTNQKLNNDILTVLVDHKSQIIPFGRNIRKPRIALLLSTGSDYIKASAFGDHADFIDKNMDHDMVYRISGYQLKTSDYSNNLELTLYKTTEIAVVSRTEIPNQVNTKFRMDAIKQKRHLKKIRTEGPVVVTSVGPTRRPWNNYLKEVMLKDHNGRIIMNMWSGIGYHLTGGDVAKFILIPGYDMQDLLQDEDEHFLTPITMKVNDLKDMKDYKHLVYLNFVRIEVFVKDSQKQKIFKHCDIDETHGRLSEKESRWYCDECEEYTDGVNKVKLTAEVVDAHDRSIKGLWVNLYDKSVQTVLGDCYAAFIQTENEKEERRY</sequence>
<dbReference type="Pfam" id="PF00582">
    <property type="entry name" value="Usp"/>
    <property type="match status" value="2"/>
</dbReference>
<evidence type="ECO:0000313" key="3">
    <source>
        <dbReference type="Proteomes" id="UP000683360"/>
    </source>
</evidence>
<dbReference type="EMBL" id="CAJPWZ010003044">
    <property type="protein sequence ID" value="CAG2250187.1"/>
    <property type="molecule type" value="Genomic_DNA"/>
</dbReference>
<dbReference type="SUPFAM" id="SSF47986">
    <property type="entry name" value="DEATH domain"/>
    <property type="match status" value="1"/>
</dbReference>
<feature type="domain" description="Death" evidence="1">
    <location>
        <begin position="290"/>
        <end position="378"/>
    </location>
</feature>
<dbReference type="Gene3D" id="3.40.50.620">
    <property type="entry name" value="HUPs"/>
    <property type="match status" value="2"/>
</dbReference>
<dbReference type="PANTHER" id="PTHR46989:SF3">
    <property type="entry name" value="USPA DOMAIN-CONTAINING PROTEIN"/>
    <property type="match status" value="1"/>
</dbReference>
<dbReference type="SUPFAM" id="SSF52402">
    <property type="entry name" value="Adenine nucleotide alpha hydrolases-like"/>
    <property type="match status" value="2"/>
</dbReference>
<dbReference type="CDD" id="cd23659">
    <property type="entry name" value="USP_At3g01520-like"/>
    <property type="match status" value="2"/>
</dbReference>
<dbReference type="Proteomes" id="UP000683360">
    <property type="component" value="Unassembled WGS sequence"/>
</dbReference>
<dbReference type="PROSITE" id="PS50017">
    <property type="entry name" value="DEATH_DOMAIN"/>
    <property type="match status" value="1"/>
</dbReference>
<keyword evidence="3" id="KW-1185">Reference proteome</keyword>
<proteinExistence type="predicted"/>
<dbReference type="InterPro" id="IPR006016">
    <property type="entry name" value="UspA"/>
</dbReference>